<evidence type="ECO:0000256" key="2">
    <source>
        <dbReference type="ARBA" id="ARBA00007317"/>
    </source>
</evidence>
<comment type="cofactor">
    <cofactor evidence="1 6">
        <name>(R)-lipoate</name>
        <dbReference type="ChEBI" id="CHEBI:83088"/>
    </cofactor>
</comment>
<dbReference type="EC" id="2.3.1.-" evidence="6"/>
<dbReference type="InterPro" id="IPR023213">
    <property type="entry name" value="CAT-like_dom_sf"/>
</dbReference>
<dbReference type="GO" id="GO:0031405">
    <property type="term" value="F:lipoic acid binding"/>
    <property type="evidence" value="ECO:0007669"/>
    <property type="project" value="TreeGrafter"/>
</dbReference>
<dbReference type="PANTHER" id="PTHR43178">
    <property type="entry name" value="DIHYDROLIPOAMIDE ACETYLTRANSFERASE COMPONENT OF PYRUVATE DEHYDROGENASE COMPLEX"/>
    <property type="match status" value="1"/>
</dbReference>
<keyword evidence="11" id="KW-1185">Reference proteome</keyword>
<reference evidence="10" key="2">
    <citation type="submission" date="2013-10" db="EMBL/GenBank/DDBJ databases">
        <authorList>
            <person name="Aslett M."/>
        </authorList>
    </citation>
    <scope>NUCLEOTIDE SEQUENCE [LARGE SCALE GENOMIC DNA]</scope>
    <source>
        <strain evidence="10">Houghton</strain>
    </source>
</reference>
<dbReference type="CDD" id="cd06849">
    <property type="entry name" value="lipoyl_domain"/>
    <property type="match status" value="1"/>
</dbReference>
<proteinExistence type="inferred from homology"/>
<feature type="compositionally biased region" description="Low complexity" evidence="7">
    <location>
        <begin position="44"/>
        <end position="72"/>
    </location>
</feature>
<evidence type="ECO:0000256" key="1">
    <source>
        <dbReference type="ARBA" id="ARBA00001938"/>
    </source>
</evidence>
<evidence type="ECO:0000313" key="10">
    <source>
        <dbReference type="EMBL" id="CDJ46004.1"/>
    </source>
</evidence>
<dbReference type="Gene3D" id="2.40.50.100">
    <property type="match status" value="1"/>
</dbReference>
<evidence type="ECO:0000259" key="8">
    <source>
        <dbReference type="Pfam" id="PF00198"/>
    </source>
</evidence>
<evidence type="ECO:0000256" key="4">
    <source>
        <dbReference type="ARBA" id="ARBA00022823"/>
    </source>
</evidence>
<keyword evidence="4 6" id="KW-0450">Lipoyl</keyword>
<accession>U6LBU2</accession>
<dbReference type="InterPro" id="IPR000089">
    <property type="entry name" value="Biotin_lipoyl"/>
</dbReference>
<dbReference type="Pfam" id="PF00364">
    <property type="entry name" value="Biotin_lipoyl"/>
    <property type="match status" value="1"/>
</dbReference>
<name>U6LBU2_9EIME</name>
<dbReference type="AlphaFoldDB" id="U6LBU2"/>
<dbReference type="SUPFAM" id="SSF51230">
    <property type="entry name" value="Single hybrid motif"/>
    <property type="match status" value="1"/>
</dbReference>
<feature type="domain" description="2-oxoacid dehydrogenase acyltransferase catalytic" evidence="8">
    <location>
        <begin position="65"/>
        <end position="194"/>
    </location>
</feature>
<dbReference type="GO" id="GO:0016407">
    <property type="term" value="F:acetyltransferase activity"/>
    <property type="evidence" value="ECO:0007669"/>
    <property type="project" value="TreeGrafter"/>
</dbReference>
<dbReference type="VEuPathDB" id="ToxoDB:EBH_0063400"/>
<evidence type="ECO:0000259" key="9">
    <source>
        <dbReference type="Pfam" id="PF00364"/>
    </source>
</evidence>
<protein>
    <recommendedName>
        <fullName evidence="6">Dihydrolipoamide acetyltransferase component of pyruvate dehydrogenase complex</fullName>
        <ecNumber evidence="6">2.3.1.-</ecNumber>
    </recommendedName>
</protein>
<dbReference type="OrthoDB" id="202158at2759"/>
<dbReference type="SUPFAM" id="SSF52777">
    <property type="entry name" value="CoA-dependent acyltransferases"/>
    <property type="match status" value="1"/>
</dbReference>
<feature type="compositionally biased region" description="Polar residues" evidence="7">
    <location>
        <begin position="73"/>
        <end position="83"/>
    </location>
</feature>
<organism evidence="10 11">
    <name type="scientific">Eimeria brunetti</name>
    <dbReference type="NCBI Taxonomy" id="51314"/>
    <lineage>
        <taxon>Eukaryota</taxon>
        <taxon>Sar</taxon>
        <taxon>Alveolata</taxon>
        <taxon>Apicomplexa</taxon>
        <taxon>Conoidasida</taxon>
        <taxon>Coccidia</taxon>
        <taxon>Eucoccidiorida</taxon>
        <taxon>Eimeriorina</taxon>
        <taxon>Eimeriidae</taxon>
        <taxon>Eimeria</taxon>
    </lineage>
</organism>
<keyword evidence="5 6" id="KW-0012">Acyltransferase</keyword>
<evidence type="ECO:0000256" key="5">
    <source>
        <dbReference type="ARBA" id="ARBA00023315"/>
    </source>
</evidence>
<dbReference type="InterPro" id="IPR050743">
    <property type="entry name" value="2-oxoacid_DH_E2_comp"/>
</dbReference>
<dbReference type="Pfam" id="PF00198">
    <property type="entry name" value="2-oxoacid_dh"/>
    <property type="match status" value="1"/>
</dbReference>
<feature type="domain" description="Lipoyl-binding" evidence="9">
    <location>
        <begin position="5"/>
        <end position="42"/>
    </location>
</feature>
<evidence type="ECO:0000256" key="6">
    <source>
        <dbReference type="RuleBase" id="RU003423"/>
    </source>
</evidence>
<dbReference type="GO" id="GO:0005739">
    <property type="term" value="C:mitochondrion"/>
    <property type="evidence" value="ECO:0007669"/>
    <property type="project" value="TreeGrafter"/>
</dbReference>
<evidence type="ECO:0000313" key="11">
    <source>
        <dbReference type="Proteomes" id="UP000030750"/>
    </source>
</evidence>
<dbReference type="Proteomes" id="UP000030750">
    <property type="component" value="Unassembled WGS sequence"/>
</dbReference>
<dbReference type="PANTHER" id="PTHR43178:SF5">
    <property type="entry name" value="LIPOAMIDE ACYLTRANSFERASE COMPONENT OF BRANCHED-CHAIN ALPHA-KETO ACID DEHYDROGENASE COMPLEX, MITOCHONDRIAL"/>
    <property type="match status" value="1"/>
</dbReference>
<sequence>MEEMEEVCKMEEVCEVQSDKAAVEITSRYSGKIIKLYAKQQQQQQQQQQQEQQQQQQEQQQQPQQQQQQQQETAAASSKSMTESLKVPHMNIGDEYDVTRLIQFRRELNAGLPLPNLRLSLTSFFLKAISLALSQYPILNSKFNTNTLNSYTQFRSHNISVAIDSPGGLVVPCVRNVQTLTLVELQQELTRLQELELISTRCCLMAKP</sequence>
<reference evidence="10" key="1">
    <citation type="submission" date="2013-10" db="EMBL/GenBank/DDBJ databases">
        <title>Genomic analysis of the causative agents of coccidiosis in chickens.</title>
        <authorList>
            <person name="Reid A.J."/>
            <person name="Blake D."/>
            <person name="Billington K."/>
            <person name="Browne H."/>
            <person name="Dunn M."/>
            <person name="Hung S."/>
            <person name="Kawahara F."/>
            <person name="Miranda-Saavedra D."/>
            <person name="Mourier T."/>
            <person name="Nagra H."/>
            <person name="Otto T.D."/>
            <person name="Rawlings N."/>
            <person name="Sanchez A."/>
            <person name="Sanders M."/>
            <person name="Subramaniam C."/>
            <person name="Tay Y."/>
            <person name="Dear P."/>
            <person name="Doerig C."/>
            <person name="Gruber A."/>
            <person name="Parkinson J."/>
            <person name="Shirley M."/>
            <person name="Wan K.L."/>
            <person name="Berriman M."/>
            <person name="Tomley F."/>
            <person name="Pain A."/>
        </authorList>
    </citation>
    <scope>NUCLEOTIDE SEQUENCE [LARGE SCALE GENOMIC DNA]</scope>
    <source>
        <strain evidence="10">Houghton</strain>
    </source>
</reference>
<dbReference type="InterPro" id="IPR011053">
    <property type="entry name" value="Single_hybrid_motif"/>
</dbReference>
<evidence type="ECO:0000256" key="7">
    <source>
        <dbReference type="SAM" id="MobiDB-lite"/>
    </source>
</evidence>
<dbReference type="InterPro" id="IPR001078">
    <property type="entry name" value="2-oxoacid_DH_actylTfrase"/>
</dbReference>
<dbReference type="Gene3D" id="3.30.559.10">
    <property type="entry name" value="Chloramphenicol acetyltransferase-like domain"/>
    <property type="match status" value="1"/>
</dbReference>
<dbReference type="EMBL" id="HG710258">
    <property type="protein sequence ID" value="CDJ46004.1"/>
    <property type="molecule type" value="Genomic_DNA"/>
</dbReference>
<comment type="similarity">
    <text evidence="2 6">Belongs to the 2-oxoacid dehydrogenase family.</text>
</comment>
<feature type="region of interest" description="Disordered" evidence="7">
    <location>
        <begin position="44"/>
        <end position="88"/>
    </location>
</feature>
<gene>
    <name evidence="10" type="ORF">EBH_0063400</name>
</gene>
<evidence type="ECO:0000256" key="3">
    <source>
        <dbReference type="ARBA" id="ARBA00022679"/>
    </source>
</evidence>
<keyword evidence="3 6" id="KW-0808">Transferase</keyword>